<evidence type="ECO:0000256" key="3">
    <source>
        <dbReference type="ARBA" id="ARBA00022449"/>
    </source>
</evidence>
<reference evidence="11 12" key="1">
    <citation type="journal article" date="2022" name="Syst. Appl. Microbiol.">
        <title>Natronocalculus amylovorans gen. nov., sp. nov., and Natranaeroarchaeum aerophilus sp. nov., dominant culturable amylolytic natronoarchaea from hypersaline soda lakes in southwestern Siberia.</title>
        <authorList>
            <person name="Sorokin D.Y."/>
            <person name="Elcheninov A.G."/>
            <person name="Khizhniak T.V."/>
            <person name="Koenen M."/>
            <person name="Bale N.J."/>
            <person name="Damste J.S.S."/>
            <person name="Kublanov I.V."/>
        </authorList>
    </citation>
    <scope>NUCLEOTIDE SEQUENCE [LARGE SCALE GENOMIC DNA]</scope>
    <source>
        <strain evidence="11 12">AArc-St1-1</strain>
    </source>
</reference>
<sequence>MTEQVLRTLMRTTDVIVAGVFSPAAVAAVGLADIYARLPLWFGLGVGDGAIALSSQDTGSGATANRDEAVSTALTLGVLAGIPFAAFGLLFDQVAISVLGAEREVVLIGASYLAIILLSSPARHVTLIAARSIQGTGDTRTPMYVNLAANALNIGLTVGLAFGVAGLPEYGVVGIAIATAVADVLAALTFLLVLASERTPITLVQPSDLVIAKQLVLISAPRIAEGLSEVVAQFPFNAILLAFGTEVNAAYHIGMRLYQQIAAPLSRGYGVAANVLVGQALGRGEAETAYYDGLATTALGAITVGGLGAVLFFQAEAFVSLFTRDPVTIGYAADFARAYAVATVLIAPYAILAGSLRGGSETRSPFVAKVTGTFVFLLGMTYVGGVWLEYGVVAAYVAIVADYLWRDLVLGGVYYRRNWIERGTRMMRERGSLDTAGDE</sequence>
<evidence type="ECO:0000256" key="2">
    <source>
        <dbReference type="ARBA" id="ARBA00022448"/>
    </source>
</evidence>
<keyword evidence="5 10" id="KW-0812">Transmembrane</keyword>
<dbReference type="GO" id="GO:0006811">
    <property type="term" value="P:monoatomic ion transport"/>
    <property type="evidence" value="ECO:0007669"/>
    <property type="project" value="UniProtKB-KW"/>
</dbReference>
<dbReference type="GO" id="GO:0042910">
    <property type="term" value="F:xenobiotic transmembrane transporter activity"/>
    <property type="evidence" value="ECO:0007669"/>
    <property type="project" value="InterPro"/>
</dbReference>
<dbReference type="CDD" id="cd13137">
    <property type="entry name" value="MATE_NorM_like"/>
    <property type="match status" value="1"/>
</dbReference>
<keyword evidence="6 10" id="KW-1133">Transmembrane helix</keyword>
<dbReference type="InterPro" id="IPR050222">
    <property type="entry name" value="MATE_MdtK"/>
</dbReference>
<keyword evidence="7" id="KW-0406">Ion transport</keyword>
<keyword evidence="8 10" id="KW-0472">Membrane</keyword>
<dbReference type="InterPro" id="IPR048279">
    <property type="entry name" value="MdtK-like"/>
</dbReference>
<keyword evidence="12" id="KW-1185">Reference proteome</keyword>
<accession>A0AAE3K2W7</accession>
<feature type="transmembrane region" description="Helical" evidence="10">
    <location>
        <begin position="335"/>
        <end position="354"/>
    </location>
</feature>
<keyword evidence="3" id="KW-0050">Antiport</keyword>
<feature type="transmembrane region" description="Helical" evidence="10">
    <location>
        <begin position="293"/>
        <end position="315"/>
    </location>
</feature>
<feature type="transmembrane region" description="Helical" evidence="10">
    <location>
        <begin position="366"/>
        <end position="387"/>
    </location>
</feature>
<evidence type="ECO:0000313" key="12">
    <source>
        <dbReference type="Proteomes" id="UP001202674"/>
    </source>
</evidence>
<proteinExistence type="predicted"/>
<dbReference type="Pfam" id="PF01554">
    <property type="entry name" value="MatE"/>
    <property type="match status" value="2"/>
</dbReference>
<gene>
    <name evidence="11" type="ORF">AArcSt11_00180</name>
</gene>
<protein>
    <recommendedName>
        <fullName evidence="9">Multidrug-efflux transporter</fullName>
    </recommendedName>
</protein>
<evidence type="ECO:0000256" key="8">
    <source>
        <dbReference type="ARBA" id="ARBA00023136"/>
    </source>
</evidence>
<evidence type="ECO:0000256" key="6">
    <source>
        <dbReference type="ARBA" id="ARBA00022989"/>
    </source>
</evidence>
<keyword evidence="2" id="KW-0813">Transport</keyword>
<evidence type="ECO:0000256" key="1">
    <source>
        <dbReference type="ARBA" id="ARBA00004651"/>
    </source>
</evidence>
<organism evidence="11 12">
    <name type="scientific">Natranaeroarchaeum aerophilus</name>
    <dbReference type="NCBI Taxonomy" id="2917711"/>
    <lineage>
        <taxon>Archaea</taxon>
        <taxon>Methanobacteriati</taxon>
        <taxon>Methanobacteriota</taxon>
        <taxon>Stenosarchaea group</taxon>
        <taxon>Halobacteria</taxon>
        <taxon>Halobacteriales</taxon>
        <taxon>Natronoarchaeaceae</taxon>
        <taxon>Natranaeroarchaeum</taxon>
    </lineage>
</organism>
<feature type="transmembrane region" description="Helical" evidence="10">
    <location>
        <begin position="393"/>
        <end position="415"/>
    </location>
</feature>
<evidence type="ECO:0000256" key="5">
    <source>
        <dbReference type="ARBA" id="ARBA00022692"/>
    </source>
</evidence>
<name>A0AAE3K2W7_9EURY</name>
<evidence type="ECO:0000313" key="11">
    <source>
        <dbReference type="EMBL" id="MCL9812068.1"/>
    </source>
</evidence>
<dbReference type="PANTHER" id="PTHR43298:SF2">
    <property type="entry name" value="FMN_FAD EXPORTER YEEO-RELATED"/>
    <property type="match status" value="1"/>
</dbReference>
<dbReference type="EMBL" id="JAKRVY010000001">
    <property type="protein sequence ID" value="MCL9812068.1"/>
    <property type="molecule type" value="Genomic_DNA"/>
</dbReference>
<dbReference type="GO" id="GO:0005886">
    <property type="term" value="C:plasma membrane"/>
    <property type="evidence" value="ECO:0007669"/>
    <property type="project" value="UniProtKB-SubCell"/>
</dbReference>
<dbReference type="PANTHER" id="PTHR43298">
    <property type="entry name" value="MULTIDRUG RESISTANCE PROTEIN NORM-RELATED"/>
    <property type="match status" value="1"/>
</dbReference>
<comment type="subcellular location">
    <subcellularLocation>
        <location evidence="1">Cell membrane</location>
        <topology evidence="1">Multi-pass membrane protein</topology>
    </subcellularLocation>
</comment>
<dbReference type="NCBIfam" id="TIGR00797">
    <property type="entry name" value="matE"/>
    <property type="match status" value="1"/>
</dbReference>
<feature type="transmembrane region" description="Helical" evidence="10">
    <location>
        <begin position="76"/>
        <end position="99"/>
    </location>
</feature>
<feature type="transmembrane region" description="Helical" evidence="10">
    <location>
        <begin position="12"/>
        <end position="32"/>
    </location>
</feature>
<dbReference type="RefSeq" id="WP_250593604.1">
    <property type="nucleotide sequence ID" value="NZ_JAKRVY010000001.1"/>
</dbReference>
<evidence type="ECO:0000256" key="4">
    <source>
        <dbReference type="ARBA" id="ARBA00022475"/>
    </source>
</evidence>
<evidence type="ECO:0000256" key="10">
    <source>
        <dbReference type="SAM" id="Phobius"/>
    </source>
</evidence>
<dbReference type="PIRSF" id="PIRSF006603">
    <property type="entry name" value="DinF"/>
    <property type="match status" value="1"/>
</dbReference>
<dbReference type="GO" id="GO:0015297">
    <property type="term" value="F:antiporter activity"/>
    <property type="evidence" value="ECO:0007669"/>
    <property type="project" value="UniProtKB-KW"/>
</dbReference>
<dbReference type="AlphaFoldDB" id="A0AAE3K2W7"/>
<evidence type="ECO:0000256" key="7">
    <source>
        <dbReference type="ARBA" id="ARBA00023065"/>
    </source>
</evidence>
<comment type="caution">
    <text evidence="11">The sequence shown here is derived from an EMBL/GenBank/DDBJ whole genome shotgun (WGS) entry which is preliminary data.</text>
</comment>
<dbReference type="Proteomes" id="UP001202674">
    <property type="component" value="Unassembled WGS sequence"/>
</dbReference>
<feature type="transmembrane region" description="Helical" evidence="10">
    <location>
        <begin position="170"/>
        <end position="195"/>
    </location>
</feature>
<evidence type="ECO:0000256" key="9">
    <source>
        <dbReference type="ARBA" id="ARBA00031636"/>
    </source>
</evidence>
<feature type="transmembrane region" description="Helical" evidence="10">
    <location>
        <begin position="143"/>
        <end position="164"/>
    </location>
</feature>
<dbReference type="InterPro" id="IPR002528">
    <property type="entry name" value="MATE_fam"/>
</dbReference>
<keyword evidence="4" id="KW-1003">Cell membrane</keyword>